<gene>
    <name evidence="1" type="ordered locus">RB7645</name>
</gene>
<sequence>MVRGSKMCGSSERKFGVVNHQCQQQSHQKIIRVDRSIDLTLEIATRSSEVFFVDQLRKQLTAVRECDVATSTMRSVV</sequence>
<evidence type="ECO:0000313" key="1">
    <source>
        <dbReference type="EMBL" id="CAD75487.1"/>
    </source>
</evidence>
<dbReference type="HOGENOM" id="CLU_2635681_0_0_0"/>
<dbReference type="KEGG" id="rba:RB7645"/>
<dbReference type="Proteomes" id="UP000001025">
    <property type="component" value="Chromosome"/>
</dbReference>
<evidence type="ECO:0000313" key="2">
    <source>
        <dbReference type="Proteomes" id="UP000001025"/>
    </source>
</evidence>
<protein>
    <submittedName>
        <fullName evidence="1">Uncharacterized protein</fullName>
    </submittedName>
</protein>
<proteinExistence type="predicted"/>
<reference evidence="1 2" key="1">
    <citation type="journal article" date="2003" name="Proc. Natl. Acad. Sci. U.S.A.">
        <title>Complete genome sequence of the marine planctomycete Pirellula sp. strain 1.</title>
        <authorList>
            <person name="Gloeckner F.O."/>
            <person name="Kube M."/>
            <person name="Bauer M."/>
            <person name="Teeling H."/>
            <person name="Lombardot T."/>
            <person name="Ludwig W."/>
            <person name="Gade D."/>
            <person name="Beck A."/>
            <person name="Borzym K."/>
            <person name="Heitmann K."/>
            <person name="Rabus R."/>
            <person name="Schlesner H."/>
            <person name="Amann R."/>
            <person name="Reinhardt R."/>
        </authorList>
    </citation>
    <scope>NUCLEOTIDE SEQUENCE [LARGE SCALE GENOMIC DNA]</scope>
    <source>
        <strain evidence="2">DSM 10527 / NCIMB 13988 / SH1</strain>
    </source>
</reference>
<dbReference type="STRING" id="243090.RB7645"/>
<keyword evidence="2" id="KW-1185">Reference proteome</keyword>
<name>Q7UND2_RHOBA</name>
<dbReference type="EnsemblBacteria" id="CAD75487">
    <property type="protein sequence ID" value="CAD75487"/>
    <property type="gene ID" value="RB7645"/>
</dbReference>
<organism evidence="1 2">
    <name type="scientific">Rhodopirellula baltica (strain DSM 10527 / NCIMB 13988 / SH1)</name>
    <dbReference type="NCBI Taxonomy" id="243090"/>
    <lineage>
        <taxon>Bacteria</taxon>
        <taxon>Pseudomonadati</taxon>
        <taxon>Planctomycetota</taxon>
        <taxon>Planctomycetia</taxon>
        <taxon>Pirellulales</taxon>
        <taxon>Pirellulaceae</taxon>
        <taxon>Rhodopirellula</taxon>
    </lineage>
</organism>
<accession>Q7UND2</accession>
<dbReference type="InParanoid" id="Q7UND2"/>
<dbReference type="AlphaFoldDB" id="Q7UND2"/>
<dbReference type="EMBL" id="BX294146">
    <property type="protein sequence ID" value="CAD75487.1"/>
    <property type="molecule type" value="Genomic_DNA"/>
</dbReference>